<reference evidence="4" key="1">
    <citation type="submission" date="2016-06" db="UniProtKB">
        <authorList>
            <consortium name="WormBaseParasite"/>
        </authorList>
    </citation>
    <scope>IDENTIFICATION</scope>
</reference>
<proteinExistence type="predicted"/>
<dbReference type="AlphaFoldDB" id="A0A183TSA1"/>
<accession>A0A183TSA1</accession>
<feature type="compositionally biased region" description="Basic and acidic residues" evidence="1">
    <location>
        <begin position="98"/>
        <end position="117"/>
    </location>
</feature>
<evidence type="ECO:0000313" key="4">
    <source>
        <dbReference type="WBParaSite" id="SSLN_0002007601-mRNA-1"/>
    </source>
</evidence>
<dbReference type="Proteomes" id="UP000275846">
    <property type="component" value="Unassembled WGS sequence"/>
</dbReference>
<evidence type="ECO:0000313" key="3">
    <source>
        <dbReference type="Proteomes" id="UP000275846"/>
    </source>
</evidence>
<name>A0A183TSA1_SCHSO</name>
<sequence>HGHADRNLDNGGHFGITSISKASCKFSAPSACTHLLSPAPSVRRTVLYFTNEHSRYVSPSLYHLIENSSPEPKGPYLPAHAESVDVEDCRPIARVHQRDQTVRGREGFHGDNGDHHSYSHHCRLSSHRHFFPAQLSGREENERDYHHDKDYSALVPNVDLDSSFRNRHEALIRPVRALPPTPRDSESLEAVSTISAVRHPIWDTPEALKTSTQYLSLDL</sequence>
<evidence type="ECO:0000256" key="1">
    <source>
        <dbReference type="SAM" id="MobiDB-lite"/>
    </source>
</evidence>
<gene>
    <name evidence="2" type="ORF">SSLN_LOCUS19349</name>
</gene>
<dbReference type="WBParaSite" id="SSLN_0002007601-mRNA-1">
    <property type="protein sequence ID" value="SSLN_0002007601-mRNA-1"/>
    <property type="gene ID" value="SSLN_0002007601"/>
</dbReference>
<dbReference type="OrthoDB" id="6233338at2759"/>
<protein>
    <submittedName>
        <fullName evidence="4">Pecanex-like protein</fullName>
    </submittedName>
</protein>
<feature type="region of interest" description="Disordered" evidence="1">
    <location>
        <begin position="98"/>
        <end position="119"/>
    </location>
</feature>
<dbReference type="EMBL" id="UYSU01047165">
    <property type="protein sequence ID" value="VDM05735.1"/>
    <property type="molecule type" value="Genomic_DNA"/>
</dbReference>
<keyword evidence="3" id="KW-1185">Reference proteome</keyword>
<reference evidence="2 3" key="2">
    <citation type="submission" date="2018-11" db="EMBL/GenBank/DDBJ databases">
        <authorList>
            <consortium name="Pathogen Informatics"/>
        </authorList>
    </citation>
    <scope>NUCLEOTIDE SEQUENCE [LARGE SCALE GENOMIC DNA]</scope>
    <source>
        <strain evidence="2 3">NST_G2</strain>
    </source>
</reference>
<organism evidence="4">
    <name type="scientific">Schistocephalus solidus</name>
    <name type="common">Tapeworm</name>
    <dbReference type="NCBI Taxonomy" id="70667"/>
    <lineage>
        <taxon>Eukaryota</taxon>
        <taxon>Metazoa</taxon>
        <taxon>Spiralia</taxon>
        <taxon>Lophotrochozoa</taxon>
        <taxon>Platyhelminthes</taxon>
        <taxon>Cestoda</taxon>
        <taxon>Eucestoda</taxon>
        <taxon>Diphyllobothriidea</taxon>
        <taxon>Diphyllobothriidae</taxon>
        <taxon>Schistocephalus</taxon>
    </lineage>
</organism>
<evidence type="ECO:0000313" key="2">
    <source>
        <dbReference type="EMBL" id="VDM05735.1"/>
    </source>
</evidence>